<keyword evidence="12" id="KW-0449">Lipoprotein</keyword>
<dbReference type="HOGENOM" id="CLU_083252_2_1_11"/>
<dbReference type="GO" id="GO:0004190">
    <property type="term" value="F:aspartic-type endopeptidase activity"/>
    <property type="evidence" value="ECO:0007669"/>
    <property type="project" value="UniProtKB-UniRule"/>
</dbReference>
<comment type="subcellular location">
    <subcellularLocation>
        <location evidence="9">Cell membrane</location>
        <topology evidence="9">Multi-pass membrane protein</topology>
    </subcellularLocation>
</comment>
<sequence length="195" mass="20821">MTSNDPTVVPAADKRMPTMRRSRLLLLFAAVAVSSIVIDAVSKIIVVQTVDPAKPVKLLGGAIYLSLTRNSGAAFSMASDYTWALSLVAITVVCLIVWYAFRRLGSVGWAIALGLIAGGALGNIVDRMFRQPGFLHGHVVDFISLFHPAGGYWAIFNLADSSLVVGVALVILLEVRGRRVDGTRATKAEPKAADE</sequence>
<evidence type="ECO:0000256" key="4">
    <source>
        <dbReference type="ARBA" id="ARBA00022692"/>
    </source>
</evidence>
<comment type="catalytic activity">
    <reaction evidence="9 10">
        <text>Release of signal peptides from bacterial membrane prolipoproteins. Hydrolyzes -Xaa-Yaa-Zaa-|-(S,diacylglyceryl)Cys-, in which Xaa is hydrophobic (preferably Leu), and Yaa (Ala or Ser) and Zaa (Gly or Ala) have small, neutral side chains.</text>
        <dbReference type="EC" id="3.4.23.36"/>
    </reaction>
</comment>
<dbReference type="PROSITE" id="PS00855">
    <property type="entry name" value="SPASE_II"/>
    <property type="match status" value="1"/>
</dbReference>
<dbReference type="PRINTS" id="PR00781">
    <property type="entry name" value="LIPOSIGPTASE"/>
</dbReference>
<keyword evidence="7 9" id="KW-1133">Transmembrane helix</keyword>
<keyword evidence="5 9" id="KW-0064">Aspartyl protease</keyword>
<evidence type="ECO:0000256" key="11">
    <source>
        <dbReference type="RuleBase" id="RU004181"/>
    </source>
</evidence>
<dbReference type="AlphaFoldDB" id="D3PZW6"/>
<keyword evidence="8 9" id="KW-0472">Membrane</keyword>
<feature type="active site" evidence="9">
    <location>
        <position position="141"/>
    </location>
</feature>
<feature type="active site" evidence="9">
    <location>
        <position position="160"/>
    </location>
</feature>
<evidence type="ECO:0000256" key="10">
    <source>
        <dbReference type="RuleBase" id="RU000594"/>
    </source>
</evidence>
<evidence type="ECO:0000256" key="9">
    <source>
        <dbReference type="HAMAP-Rule" id="MF_00161"/>
    </source>
</evidence>
<dbReference type="PANTHER" id="PTHR33695">
    <property type="entry name" value="LIPOPROTEIN SIGNAL PEPTIDASE"/>
    <property type="match status" value="1"/>
</dbReference>
<accession>D3PZW6</accession>
<reference evidence="12 13" key="1">
    <citation type="journal article" date="2009" name="Stand. Genomic Sci.">
        <title>Complete genome sequence of Stackebrandtia nassauensis type strain (LLR-40K-21).</title>
        <authorList>
            <person name="Munk C."/>
            <person name="Lapidus A."/>
            <person name="Copeland A."/>
            <person name="Jando M."/>
            <person name="Mayilraj S."/>
            <person name="Glavina Del Rio T."/>
            <person name="Nolan M."/>
            <person name="Chen F."/>
            <person name="Lucas S."/>
            <person name="Tice H."/>
            <person name="Cheng J.F."/>
            <person name="Han C."/>
            <person name="Detter J.C."/>
            <person name="Bruce D."/>
            <person name="Goodwin L."/>
            <person name="Chain P."/>
            <person name="Pitluck S."/>
            <person name="Goker M."/>
            <person name="Ovchinikova G."/>
            <person name="Pati A."/>
            <person name="Ivanova N."/>
            <person name="Mavromatis K."/>
            <person name="Chen A."/>
            <person name="Palaniappan K."/>
            <person name="Land M."/>
            <person name="Hauser L."/>
            <person name="Chang Y.J."/>
            <person name="Jeffries C.D."/>
            <person name="Bristow J."/>
            <person name="Eisen J.A."/>
            <person name="Markowitz V."/>
            <person name="Hugenholtz P."/>
            <person name="Kyrpides N.C."/>
            <person name="Klenk H.P."/>
        </authorList>
    </citation>
    <scope>NUCLEOTIDE SEQUENCE [LARGE SCALE GENOMIC DNA]</scope>
    <source>
        <strain evidence="13">DSM 44728 / CIP 108903 / NRRL B-16338 / NBRC 102104 / LLR-40K-21</strain>
    </source>
</reference>
<keyword evidence="13" id="KW-1185">Reference proteome</keyword>
<keyword evidence="6 9" id="KW-0378">Hydrolase</keyword>
<protein>
    <recommendedName>
        <fullName evidence="9">Lipoprotein signal peptidase</fullName>
        <ecNumber evidence="9">3.4.23.36</ecNumber>
    </recommendedName>
    <alternativeName>
        <fullName evidence="9">Prolipoprotein signal peptidase</fullName>
    </alternativeName>
    <alternativeName>
        <fullName evidence="9">Signal peptidase II</fullName>
        <shortName evidence="9">SPase II</shortName>
    </alternativeName>
</protein>
<evidence type="ECO:0000256" key="5">
    <source>
        <dbReference type="ARBA" id="ARBA00022750"/>
    </source>
</evidence>
<dbReference type="EC" id="3.4.23.36" evidence="9"/>
<feature type="transmembrane region" description="Helical" evidence="9">
    <location>
        <begin position="24"/>
        <end position="46"/>
    </location>
</feature>
<keyword evidence="4 9" id="KW-0812">Transmembrane</keyword>
<evidence type="ECO:0000313" key="13">
    <source>
        <dbReference type="Proteomes" id="UP000000844"/>
    </source>
</evidence>
<dbReference type="GO" id="GO:0006508">
    <property type="term" value="P:proteolysis"/>
    <property type="evidence" value="ECO:0007669"/>
    <property type="project" value="UniProtKB-KW"/>
</dbReference>
<dbReference type="NCBIfam" id="TIGR00077">
    <property type="entry name" value="lspA"/>
    <property type="match status" value="1"/>
</dbReference>
<dbReference type="HAMAP" id="MF_00161">
    <property type="entry name" value="LspA"/>
    <property type="match status" value="1"/>
</dbReference>
<evidence type="ECO:0000256" key="7">
    <source>
        <dbReference type="ARBA" id="ARBA00022989"/>
    </source>
</evidence>
<name>D3PZW6_STANL</name>
<dbReference type="STRING" id="446470.Snas_4001"/>
<feature type="transmembrane region" description="Helical" evidence="9">
    <location>
        <begin position="107"/>
        <end position="125"/>
    </location>
</feature>
<dbReference type="Proteomes" id="UP000000844">
    <property type="component" value="Chromosome"/>
</dbReference>
<evidence type="ECO:0000256" key="2">
    <source>
        <dbReference type="ARBA" id="ARBA00022475"/>
    </source>
</evidence>
<dbReference type="EMBL" id="CP001778">
    <property type="protein sequence ID" value="ADD43653.1"/>
    <property type="molecule type" value="Genomic_DNA"/>
</dbReference>
<comment type="function">
    <text evidence="9 10">This protein specifically catalyzes the removal of signal peptides from prolipoproteins.</text>
</comment>
<dbReference type="GO" id="GO:0005886">
    <property type="term" value="C:plasma membrane"/>
    <property type="evidence" value="ECO:0007669"/>
    <property type="project" value="UniProtKB-SubCell"/>
</dbReference>
<evidence type="ECO:0000256" key="6">
    <source>
        <dbReference type="ARBA" id="ARBA00022801"/>
    </source>
</evidence>
<dbReference type="PANTHER" id="PTHR33695:SF1">
    <property type="entry name" value="LIPOPROTEIN SIGNAL PEPTIDASE"/>
    <property type="match status" value="1"/>
</dbReference>
<gene>
    <name evidence="9" type="primary">lspA</name>
    <name evidence="12" type="ordered locus">Snas_4001</name>
</gene>
<proteinExistence type="inferred from homology"/>
<dbReference type="KEGG" id="sna:Snas_4001"/>
<keyword evidence="2 9" id="KW-1003">Cell membrane</keyword>
<comment type="pathway">
    <text evidence="9">Protein modification; lipoprotein biosynthesis (signal peptide cleavage).</text>
</comment>
<dbReference type="Pfam" id="PF01252">
    <property type="entry name" value="Peptidase_A8"/>
    <property type="match status" value="1"/>
</dbReference>
<evidence type="ECO:0000256" key="1">
    <source>
        <dbReference type="ARBA" id="ARBA00006139"/>
    </source>
</evidence>
<evidence type="ECO:0000313" key="12">
    <source>
        <dbReference type="EMBL" id="ADD43653.1"/>
    </source>
</evidence>
<feature type="transmembrane region" description="Helical" evidence="9">
    <location>
        <begin position="152"/>
        <end position="173"/>
    </location>
</feature>
<feature type="transmembrane region" description="Helical" evidence="9">
    <location>
        <begin position="81"/>
        <end position="100"/>
    </location>
</feature>
<dbReference type="InterPro" id="IPR001872">
    <property type="entry name" value="Peptidase_A8"/>
</dbReference>
<comment type="similarity">
    <text evidence="1 9 11">Belongs to the peptidase A8 family.</text>
</comment>
<dbReference type="eggNOG" id="COG0597">
    <property type="taxonomic scope" value="Bacteria"/>
</dbReference>
<organism evidence="12 13">
    <name type="scientific">Stackebrandtia nassauensis (strain DSM 44728 / CIP 108903 / NRRL B-16338 / NBRC 102104 / LLR-40K-21)</name>
    <dbReference type="NCBI Taxonomy" id="446470"/>
    <lineage>
        <taxon>Bacteria</taxon>
        <taxon>Bacillati</taxon>
        <taxon>Actinomycetota</taxon>
        <taxon>Actinomycetes</taxon>
        <taxon>Glycomycetales</taxon>
        <taxon>Glycomycetaceae</taxon>
        <taxon>Stackebrandtia</taxon>
    </lineage>
</organism>
<evidence type="ECO:0000256" key="3">
    <source>
        <dbReference type="ARBA" id="ARBA00022670"/>
    </source>
</evidence>
<dbReference type="RefSeq" id="WP_013019224.1">
    <property type="nucleotide sequence ID" value="NC_013947.1"/>
</dbReference>
<evidence type="ECO:0000256" key="8">
    <source>
        <dbReference type="ARBA" id="ARBA00023136"/>
    </source>
</evidence>
<dbReference type="UniPathway" id="UPA00665"/>
<keyword evidence="3 9" id="KW-0645">Protease</keyword>